<feature type="chain" id="PRO_5016344131" description="alpha-L-fucosidase" evidence="7">
    <location>
        <begin position="20"/>
        <end position="496"/>
    </location>
</feature>
<evidence type="ECO:0000256" key="4">
    <source>
        <dbReference type="ARBA" id="ARBA00022729"/>
    </source>
</evidence>
<dbReference type="Gene3D" id="2.60.40.1180">
    <property type="entry name" value="Golgi alpha-mannosidase II"/>
    <property type="match status" value="1"/>
</dbReference>
<dbReference type="Gene3D" id="3.20.20.80">
    <property type="entry name" value="Glycosidases"/>
    <property type="match status" value="1"/>
</dbReference>
<dbReference type="GO" id="GO:0004560">
    <property type="term" value="F:alpha-L-fucosidase activity"/>
    <property type="evidence" value="ECO:0007669"/>
    <property type="project" value="InterPro"/>
</dbReference>
<dbReference type="InterPro" id="IPR013780">
    <property type="entry name" value="Glyco_hydro_b"/>
</dbReference>
<dbReference type="Pfam" id="PF16757">
    <property type="entry name" value="Fucosidase_C"/>
    <property type="match status" value="1"/>
</dbReference>
<dbReference type="SUPFAM" id="SSF51445">
    <property type="entry name" value="(Trans)glycosidases"/>
    <property type="match status" value="1"/>
</dbReference>
<accession>A0A316AJH7</accession>
<dbReference type="RefSeq" id="WP_109674578.1">
    <property type="nucleotide sequence ID" value="NZ_QGDT01000005.1"/>
</dbReference>
<keyword evidence="4 7" id="KW-0732">Signal</keyword>
<dbReference type="InterPro" id="IPR031919">
    <property type="entry name" value="Fucosidase_C"/>
</dbReference>
<dbReference type="EMBL" id="QGDT01000005">
    <property type="protein sequence ID" value="PWJ57975.1"/>
    <property type="molecule type" value="Genomic_DNA"/>
</dbReference>
<evidence type="ECO:0000256" key="2">
    <source>
        <dbReference type="ARBA" id="ARBA00007951"/>
    </source>
</evidence>
<comment type="function">
    <text evidence="1">Alpha-L-fucosidase is responsible for hydrolyzing the alpha-1,6-linked fucose joined to the reducing-end N-acetylglucosamine of the carbohydrate moieties of glycoproteins.</text>
</comment>
<sequence length="496" mass="56966">MKKLFILVALLSTYSNLMAQQKIQENWESIKENYTYPEWFKDAKLGIFIHWGVYAVPAYGSEWYPRNMYQDSIILGGHGEVLKKQASPVYKYHIEKYGPLDKFGYKDFIKDFKAEKFDASEWISLFKEAGAKYIVPVAEHHDAFAMYNSSYTIWNSVDMGPHRDILKELREETLKQGLKFGASSHLAFNWDYFNKKPSFNNMASKYELLYGPNHKPYSPASADFRNMWWNRTKEIIDNYQPDVLWFDFGFDRPEYAPQHIKLASYYYNKGLEWNKGVVLQTKNLKYNSFPEGTHMLDIERSKLANIRKDPWQTDTSVGANSWGYVEGWISKSPDTIVDDLVDIVSKNGCLLLNVGPKADGTIPDDQRQVLRELGAWLKINGEAIYGSRPFTIYGEGPTEIVEGHISEQKNKALGEHDVRYTVKGDQLYATIMAWPANGKATIHTLAKGNKLMTKKVSKVALLGNEGNLKFKQSKDGLTIEMPSKEVGKYAYVFKIN</sequence>
<evidence type="ECO:0000256" key="5">
    <source>
        <dbReference type="ARBA" id="ARBA00022801"/>
    </source>
</evidence>
<dbReference type="GO" id="GO:0005764">
    <property type="term" value="C:lysosome"/>
    <property type="evidence" value="ECO:0007669"/>
    <property type="project" value="TreeGrafter"/>
</dbReference>
<organism evidence="10 11">
    <name type="scientific">Dyadobacter jejuensis</name>
    <dbReference type="NCBI Taxonomy" id="1082580"/>
    <lineage>
        <taxon>Bacteria</taxon>
        <taxon>Pseudomonadati</taxon>
        <taxon>Bacteroidota</taxon>
        <taxon>Cytophagia</taxon>
        <taxon>Cytophagales</taxon>
        <taxon>Spirosomataceae</taxon>
        <taxon>Dyadobacter</taxon>
    </lineage>
</organism>
<dbReference type="EC" id="3.2.1.51" evidence="3"/>
<gene>
    <name evidence="10" type="ORF">CLV98_105155</name>
</gene>
<dbReference type="InterPro" id="IPR016286">
    <property type="entry name" value="FUC_metazoa-typ"/>
</dbReference>
<evidence type="ECO:0000256" key="1">
    <source>
        <dbReference type="ARBA" id="ARBA00004071"/>
    </source>
</evidence>
<dbReference type="PANTHER" id="PTHR10030:SF37">
    <property type="entry name" value="ALPHA-L-FUCOSIDASE-RELATED"/>
    <property type="match status" value="1"/>
</dbReference>
<evidence type="ECO:0000313" key="11">
    <source>
        <dbReference type="Proteomes" id="UP000245880"/>
    </source>
</evidence>
<evidence type="ECO:0000256" key="3">
    <source>
        <dbReference type="ARBA" id="ARBA00012662"/>
    </source>
</evidence>
<dbReference type="PIRSF" id="PIRSF001092">
    <property type="entry name" value="Alpha-L-fucosidase"/>
    <property type="match status" value="1"/>
</dbReference>
<dbReference type="GO" id="GO:0016139">
    <property type="term" value="P:glycoside catabolic process"/>
    <property type="evidence" value="ECO:0007669"/>
    <property type="project" value="TreeGrafter"/>
</dbReference>
<dbReference type="PANTHER" id="PTHR10030">
    <property type="entry name" value="ALPHA-L-FUCOSIDASE"/>
    <property type="match status" value="1"/>
</dbReference>
<name>A0A316AJH7_9BACT</name>
<dbReference type="InterPro" id="IPR000933">
    <property type="entry name" value="Glyco_hydro_29"/>
</dbReference>
<evidence type="ECO:0000259" key="8">
    <source>
        <dbReference type="Pfam" id="PF01120"/>
    </source>
</evidence>
<evidence type="ECO:0000313" key="10">
    <source>
        <dbReference type="EMBL" id="PWJ57975.1"/>
    </source>
</evidence>
<dbReference type="GO" id="GO:0006004">
    <property type="term" value="P:fucose metabolic process"/>
    <property type="evidence" value="ECO:0007669"/>
    <property type="project" value="InterPro"/>
</dbReference>
<dbReference type="AlphaFoldDB" id="A0A316AJH7"/>
<keyword evidence="5" id="KW-0378">Hydrolase</keyword>
<protein>
    <recommendedName>
        <fullName evidence="3">alpha-L-fucosidase</fullName>
        <ecNumber evidence="3">3.2.1.51</ecNumber>
    </recommendedName>
</protein>
<dbReference type="InterPro" id="IPR017853">
    <property type="entry name" value="GH"/>
</dbReference>
<feature type="signal peptide" evidence="7">
    <location>
        <begin position="1"/>
        <end position="19"/>
    </location>
</feature>
<feature type="domain" description="Glycoside hydrolase family 29 N-terminal" evidence="8">
    <location>
        <begin position="16"/>
        <end position="382"/>
    </location>
</feature>
<dbReference type="PRINTS" id="PR00741">
    <property type="entry name" value="GLHYDRLASE29"/>
</dbReference>
<keyword evidence="6" id="KW-0326">Glycosidase</keyword>
<evidence type="ECO:0000256" key="6">
    <source>
        <dbReference type="ARBA" id="ARBA00023295"/>
    </source>
</evidence>
<keyword evidence="11" id="KW-1185">Reference proteome</keyword>
<comment type="similarity">
    <text evidence="2">Belongs to the glycosyl hydrolase 29 family.</text>
</comment>
<reference evidence="10 11" key="1">
    <citation type="submission" date="2018-03" db="EMBL/GenBank/DDBJ databases">
        <title>Genomic Encyclopedia of Archaeal and Bacterial Type Strains, Phase II (KMG-II): from individual species to whole genera.</title>
        <authorList>
            <person name="Goeker M."/>
        </authorList>
    </citation>
    <scope>NUCLEOTIDE SEQUENCE [LARGE SCALE GENOMIC DNA]</scope>
    <source>
        <strain evidence="10 11">DSM 100346</strain>
    </source>
</reference>
<dbReference type="InterPro" id="IPR057739">
    <property type="entry name" value="Glyco_hydro_29_N"/>
</dbReference>
<dbReference type="OrthoDB" id="107551at2"/>
<feature type="domain" description="Alpha-L-fucosidase C-terminal" evidence="9">
    <location>
        <begin position="416"/>
        <end position="495"/>
    </location>
</feature>
<dbReference type="Pfam" id="PF01120">
    <property type="entry name" value="Alpha_L_fucos"/>
    <property type="match status" value="1"/>
</dbReference>
<comment type="caution">
    <text evidence="10">The sequence shown here is derived from an EMBL/GenBank/DDBJ whole genome shotgun (WGS) entry which is preliminary data.</text>
</comment>
<dbReference type="Proteomes" id="UP000245880">
    <property type="component" value="Unassembled WGS sequence"/>
</dbReference>
<evidence type="ECO:0000259" key="9">
    <source>
        <dbReference type="Pfam" id="PF16757"/>
    </source>
</evidence>
<proteinExistence type="inferred from homology"/>
<evidence type="ECO:0000256" key="7">
    <source>
        <dbReference type="SAM" id="SignalP"/>
    </source>
</evidence>
<dbReference type="SMART" id="SM00812">
    <property type="entry name" value="Alpha_L_fucos"/>
    <property type="match status" value="1"/>
</dbReference>